<evidence type="ECO:0000256" key="1">
    <source>
        <dbReference type="ARBA" id="ARBA00006479"/>
    </source>
</evidence>
<dbReference type="Gene3D" id="3.30.420.40">
    <property type="match status" value="2"/>
</dbReference>
<dbReference type="Gene3D" id="1.10.10.10">
    <property type="entry name" value="Winged helix-like DNA-binding domain superfamily/Winged helix DNA-binding domain"/>
    <property type="match status" value="1"/>
</dbReference>
<dbReference type="RefSeq" id="WP_163820800.1">
    <property type="nucleotide sequence ID" value="NZ_JAAGOB010000015.1"/>
</dbReference>
<dbReference type="SUPFAM" id="SSF53067">
    <property type="entry name" value="Actin-like ATPase domain"/>
    <property type="match status" value="1"/>
</dbReference>
<proteinExistence type="inferred from homology"/>
<dbReference type="AlphaFoldDB" id="A0A6N9YSV7"/>
<dbReference type="Proteomes" id="UP000469185">
    <property type="component" value="Unassembled WGS sequence"/>
</dbReference>
<dbReference type="EMBL" id="JAAGOB010000015">
    <property type="protein sequence ID" value="NED98017.1"/>
    <property type="molecule type" value="Genomic_DNA"/>
</dbReference>
<dbReference type="SUPFAM" id="SSF46785">
    <property type="entry name" value="Winged helix' DNA-binding domain"/>
    <property type="match status" value="1"/>
</dbReference>
<dbReference type="Pfam" id="PF00480">
    <property type="entry name" value="ROK"/>
    <property type="match status" value="1"/>
</dbReference>
<organism evidence="2 3">
    <name type="scientific">Phytoactinopolyspora alkaliphila</name>
    <dbReference type="NCBI Taxonomy" id="1783498"/>
    <lineage>
        <taxon>Bacteria</taxon>
        <taxon>Bacillati</taxon>
        <taxon>Actinomycetota</taxon>
        <taxon>Actinomycetes</taxon>
        <taxon>Jiangellales</taxon>
        <taxon>Jiangellaceae</taxon>
        <taxon>Phytoactinopolyspora</taxon>
    </lineage>
</organism>
<dbReference type="InterPro" id="IPR036388">
    <property type="entry name" value="WH-like_DNA-bd_sf"/>
</dbReference>
<comment type="similarity">
    <text evidence="1">Belongs to the ROK (NagC/XylR) family.</text>
</comment>
<dbReference type="InterPro" id="IPR000600">
    <property type="entry name" value="ROK"/>
</dbReference>
<gene>
    <name evidence="2" type="ORF">G1H11_22215</name>
</gene>
<name>A0A6N9YSV7_9ACTN</name>
<protein>
    <submittedName>
        <fullName evidence="2">ROK family transcriptional regulator</fullName>
    </submittedName>
</protein>
<sequence>MGVARPLWNGLTDPARSVALEVLHHGPLSRAELARRLSLSAGSLTRLSKPLLDIGVLTEIGTDAERRIGRPAVLLDVVPSSRHFIGVKLTGDEAHAVLTTLRAEVVASERAPLTSHRPEDVVAIVTRLVQDLSDHVDGVAALGVSFGGTSLDSATVASAFYLEWTDVPLARMLADATGIPAVIENDVVAVTEAEHWFGAGRQCERFAVITIGVGIGYGLVVHDRLVTSLDVGIGLIGHVPLDPLGPRCPLGHRGCAYAMLSIPAIRSSVSVAHGRDVSYDECLDLAVAGDPPARRVIDDAGGALGQLVALVANLTMPHKVMVAGDGVRLAHVARPAVLRRIRDQRDPRAAPVDLDVQEFGFLEWARGAAVIAIQKYVLDELSQ</sequence>
<accession>A0A6N9YSV7</accession>
<reference evidence="2 3" key="1">
    <citation type="submission" date="2020-02" db="EMBL/GenBank/DDBJ databases">
        <authorList>
            <person name="Li X.-J."/>
            <person name="Feng X.-M."/>
        </authorList>
    </citation>
    <scope>NUCLEOTIDE SEQUENCE [LARGE SCALE GENOMIC DNA]</scope>
    <source>
        <strain evidence="2 3">CGMCC 4.7225</strain>
    </source>
</reference>
<dbReference type="InterPro" id="IPR036390">
    <property type="entry name" value="WH_DNA-bd_sf"/>
</dbReference>
<evidence type="ECO:0000313" key="2">
    <source>
        <dbReference type="EMBL" id="NED98017.1"/>
    </source>
</evidence>
<keyword evidence="3" id="KW-1185">Reference proteome</keyword>
<dbReference type="PANTHER" id="PTHR18964">
    <property type="entry name" value="ROK (REPRESSOR, ORF, KINASE) FAMILY"/>
    <property type="match status" value="1"/>
</dbReference>
<evidence type="ECO:0000313" key="3">
    <source>
        <dbReference type="Proteomes" id="UP000469185"/>
    </source>
</evidence>
<comment type="caution">
    <text evidence="2">The sequence shown here is derived from an EMBL/GenBank/DDBJ whole genome shotgun (WGS) entry which is preliminary data.</text>
</comment>
<dbReference type="InterPro" id="IPR043129">
    <property type="entry name" value="ATPase_NBD"/>
</dbReference>
<dbReference type="PANTHER" id="PTHR18964:SF149">
    <property type="entry name" value="BIFUNCTIONAL UDP-N-ACETYLGLUCOSAMINE 2-EPIMERASE_N-ACETYLMANNOSAMINE KINASE"/>
    <property type="match status" value="1"/>
</dbReference>